<organism evidence="2">
    <name type="scientific">Streptomyces sp. NBC_00003</name>
    <dbReference type="NCBI Taxonomy" id="2903608"/>
    <lineage>
        <taxon>Bacteria</taxon>
        <taxon>Bacillati</taxon>
        <taxon>Actinomycetota</taxon>
        <taxon>Actinomycetes</taxon>
        <taxon>Kitasatosporales</taxon>
        <taxon>Streptomycetaceae</taxon>
        <taxon>Streptomyces</taxon>
    </lineage>
</organism>
<dbReference type="AlphaFoldDB" id="A0AAU2V435"/>
<dbReference type="EMBL" id="CP108318">
    <property type="protein sequence ID" value="WTW62185.1"/>
    <property type="molecule type" value="Genomic_DNA"/>
</dbReference>
<name>A0AAU2V435_9ACTN</name>
<reference evidence="2" key="1">
    <citation type="submission" date="2022-10" db="EMBL/GenBank/DDBJ databases">
        <title>The complete genomes of actinobacterial strains from the NBC collection.</title>
        <authorList>
            <person name="Joergensen T.S."/>
            <person name="Alvarez Arevalo M."/>
            <person name="Sterndorff E.B."/>
            <person name="Faurdal D."/>
            <person name="Vuksanovic O."/>
            <person name="Mourched A.-S."/>
            <person name="Charusanti P."/>
            <person name="Shaw S."/>
            <person name="Blin K."/>
            <person name="Weber T."/>
        </authorList>
    </citation>
    <scope>NUCLEOTIDE SEQUENCE</scope>
    <source>
        <strain evidence="2">NBC_00003</strain>
    </source>
</reference>
<sequence>MPILPDGEYLIKNAAEDLYVDVSGGSPHPNTPVIGWPLSKEPNQKWRLTCINGINEYHIKSSLSTGEPFFALSALRIFPPRIAVQPFPERWSIEPVGENLFRIAFPYMDGVVTLPDGQKGTQLTVQPFEGLRFQKWTFEQA</sequence>
<protein>
    <submittedName>
        <fullName evidence="2">RICIN domain-containing protein</fullName>
    </submittedName>
</protein>
<dbReference type="Pfam" id="PF14200">
    <property type="entry name" value="RicinB_lectin_2"/>
    <property type="match status" value="1"/>
</dbReference>
<dbReference type="InterPro" id="IPR000772">
    <property type="entry name" value="Ricin_B_lectin"/>
</dbReference>
<evidence type="ECO:0000313" key="2">
    <source>
        <dbReference type="EMBL" id="WTW62185.1"/>
    </source>
</evidence>
<dbReference type="Gene3D" id="2.80.10.50">
    <property type="match status" value="1"/>
</dbReference>
<accession>A0AAU2V435</accession>
<dbReference type="InterPro" id="IPR035992">
    <property type="entry name" value="Ricin_B-like_lectins"/>
</dbReference>
<evidence type="ECO:0000259" key="1">
    <source>
        <dbReference type="Pfam" id="PF14200"/>
    </source>
</evidence>
<proteinExistence type="predicted"/>
<dbReference type="CDD" id="cd23422">
    <property type="entry name" value="beta-trefoil_Ricin_MPL_CNL"/>
    <property type="match status" value="1"/>
</dbReference>
<dbReference type="SUPFAM" id="SSF50370">
    <property type="entry name" value="Ricin B-like lectins"/>
    <property type="match status" value="1"/>
</dbReference>
<feature type="domain" description="Ricin B lectin" evidence="1">
    <location>
        <begin position="6"/>
        <end position="64"/>
    </location>
</feature>
<gene>
    <name evidence="2" type="ORF">OG549_16815</name>
</gene>